<dbReference type="Proteomes" id="UP001054945">
    <property type="component" value="Unassembled WGS sequence"/>
</dbReference>
<comment type="caution">
    <text evidence="1">The sequence shown here is derived from an EMBL/GenBank/DDBJ whole genome shotgun (WGS) entry which is preliminary data.</text>
</comment>
<evidence type="ECO:0008006" key="3">
    <source>
        <dbReference type="Google" id="ProtNLM"/>
    </source>
</evidence>
<reference evidence="1 2" key="1">
    <citation type="submission" date="2021-06" db="EMBL/GenBank/DDBJ databases">
        <title>Caerostris extrusa draft genome.</title>
        <authorList>
            <person name="Kono N."/>
            <person name="Arakawa K."/>
        </authorList>
    </citation>
    <scope>NUCLEOTIDE SEQUENCE [LARGE SCALE GENOMIC DNA]</scope>
</reference>
<keyword evidence="2" id="KW-1185">Reference proteome</keyword>
<evidence type="ECO:0000313" key="2">
    <source>
        <dbReference type="Proteomes" id="UP001054945"/>
    </source>
</evidence>
<evidence type="ECO:0000313" key="1">
    <source>
        <dbReference type="EMBL" id="GIX81879.1"/>
    </source>
</evidence>
<dbReference type="EMBL" id="BPLR01003179">
    <property type="protein sequence ID" value="GIX81879.1"/>
    <property type="molecule type" value="Genomic_DNA"/>
</dbReference>
<proteinExistence type="predicted"/>
<name>A0AAV4NAM0_CAEEX</name>
<dbReference type="AlphaFoldDB" id="A0AAV4NAM0"/>
<sequence>MFAGQFTNAKTEVSLNRFNSILPQKFTQRASSKFPPVIHKQQCVLILVLPIRWLCSFLKEHGLSFDNQTIYMTFADGGIQRHQIFPIIASKERSFQQKR</sequence>
<accession>A0AAV4NAM0</accession>
<gene>
    <name evidence="1" type="ORF">CEXT_509421</name>
</gene>
<protein>
    <recommendedName>
        <fullName evidence="3">LAGLIDADG homing endonuclease</fullName>
    </recommendedName>
</protein>
<organism evidence="1 2">
    <name type="scientific">Caerostris extrusa</name>
    <name type="common">Bark spider</name>
    <name type="synonym">Caerostris bankana</name>
    <dbReference type="NCBI Taxonomy" id="172846"/>
    <lineage>
        <taxon>Eukaryota</taxon>
        <taxon>Metazoa</taxon>
        <taxon>Ecdysozoa</taxon>
        <taxon>Arthropoda</taxon>
        <taxon>Chelicerata</taxon>
        <taxon>Arachnida</taxon>
        <taxon>Araneae</taxon>
        <taxon>Araneomorphae</taxon>
        <taxon>Entelegynae</taxon>
        <taxon>Araneoidea</taxon>
        <taxon>Araneidae</taxon>
        <taxon>Caerostris</taxon>
    </lineage>
</organism>